<evidence type="ECO:0000313" key="3">
    <source>
        <dbReference type="Proteomes" id="UP001159363"/>
    </source>
</evidence>
<feature type="region of interest" description="Disordered" evidence="1">
    <location>
        <begin position="202"/>
        <end position="228"/>
    </location>
</feature>
<dbReference type="EMBL" id="JARBHB010000003">
    <property type="protein sequence ID" value="KAJ8890897.1"/>
    <property type="molecule type" value="Genomic_DNA"/>
</dbReference>
<dbReference type="Proteomes" id="UP001159363">
    <property type="component" value="Chromosome 3"/>
</dbReference>
<comment type="caution">
    <text evidence="2">The sequence shown here is derived from an EMBL/GenBank/DDBJ whole genome shotgun (WGS) entry which is preliminary data.</text>
</comment>
<gene>
    <name evidence="2" type="ORF">PR048_010406</name>
</gene>
<protein>
    <submittedName>
        <fullName evidence="2">Uncharacterized protein</fullName>
    </submittedName>
</protein>
<accession>A0ABQ9I2L9</accession>
<evidence type="ECO:0000256" key="1">
    <source>
        <dbReference type="SAM" id="MobiDB-lite"/>
    </source>
</evidence>
<keyword evidence="3" id="KW-1185">Reference proteome</keyword>
<feature type="compositionally biased region" description="Polar residues" evidence="1">
    <location>
        <begin position="214"/>
        <end position="228"/>
    </location>
</feature>
<sequence>MWRNEVSLLVRDHVITAAPRDEPSLPFCSPPPSPPLPRPPFPSFPVDHFHRPRRRLASGGEERRYDIAKVWPRNYPALRPDVASPCVSCCCETARGNYVWLHLPFALHDLARRIGKFREFNYLLARLLNPLHTGASAVCSLAVAPHLTVMGFAKVFPCKSTIDSEAGRTGLINCDPIYCEGEFTIHHVTRARTARHAQTLAIRQPGSRHEHAGRQQSQEESVHNNAEPTRQEGVFVWRQHAANQQLSAFTSKTWPLHVAFLVKSQGTVADCIHEMLNLTKVMSMEQCRNEGQGKREIPENIRRPAASSARFPEAKIRGRLSWQLNSGSPRWEGVVPAECTQLTISLANLNTLVPHSLALLKPLRHHFQHRLHLLCPNPRPGK</sequence>
<name>A0ABQ9I2L9_9NEOP</name>
<reference evidence="2 3" key="1">
    <citation type="submission" date="2023-02" db="EMBL/GenBank/DDBJ databases">
        <title>LHISI_Scaffold_Assembly.</title>
        <authorList>
            <person name="Stuart O.P."/>
            <person name="Cleave R."/>
            <person name="Magrath M.J.L."/>
            <person name="Mikheyev A.S."/>
        </authorList>
    </citation>
    <scope>NUCLEOTIDE SEQUENCE [LARGE SCALE GENOMIC DNA]</scope>
    <source>
        <strain evidence="2">Daus_M_001</strain>
        <tissue evidence="2">Leg muscle</tissue>
    </source>
</reference>
<organism evidence="2 3">
    <name type="scientific">Dryococelus australis</name>
    <dbReference type="NCBI Taxonomy" id="614101"/>
    <lineage>
        <taxon>Eukaryota</taxon>
        <taxon>Metazoa</taxon>
        <taxon>Ecdysozoa</taxon>
        <taxon>Arthropoda</taxon>
        <taxon>Hexapoda</taxon>
        <taxon>Insecta</taxon>
        <taxon>Pterygota</taxon>
        <taxon>Neoptera</taxon>
        <taxon>Polyneoptera</taxon>
        <taxon>Phasmatodea</taxon>
        <taxon>Verophasmatodea</taxon>
        <taxon>Anareolatae</taxon>
        <taxon>Phasmatidae</taxon>
        <taxon>Eurycanthinae</taxon>
        <taxon>Dryococelus</taxon>
    </lineage>
</organism>
<evidence type="ECO:0000313" key="2">
    <source>
        <dbReference type="EMBL" id="KAJ8890897.1"/>
    </source>
</evidence>
<proteinExistence type="predicted"/>